<dbReference type="GO" id="GO:0009245">
    <property type="term" value="P:lipid A biosynthetic process"/>
    <property type="evidence" value="ECO:0007669"/>
    <property type="project" value="InterPro"/>
</dbReference>
<feature type="short sequence motif" description="HXXXXD motif" evidence="9">
    <location>
        <begin position="132"/>
        <end position="137"/>
    </location>
</feature>
<dbReference type="UniPathway" id="UPA00360">
    <property type="reaction ID" value="UER00485"/>
</dbReference>
<evidence type="ECO:0000313" key="10">
    <source>
        <dbReference type="EMBL" id="SCZ51923.1"/>
    </source>
</evidence>
<keyword evidence="1 9" id="KW-1003">Cell membrane</keyword>
<keyword evidence="4 9" id="KW-0812">Transmembrane</keyword>
<dbReference type="EMBL" id="FMWD01000002">
    <property type="protein sequence ID" value="SCZ51923.1"/>
    <property type="molecule type" value="Genomic_DNA"/>
</dbReference>
<proteinExistence type="inferred from homology"/>
<evidence type="ECO:0000256" key="1">
    <source>
        <dbReference type="ARBA" id="ARBA00022475"/>
    </source>
</evidence>
<dbReference type="InterPro" id="IPR011920">
    <property type="entry name" value="Lipid_A_LpxL_LpxP"/>
</dbReference>
<evidence type="ECO:0000256" key="2">
    <source>
        <dbReference type="ARBA" id="ARBA00022519"/>
    </source>
</evidence>
<comment type="subcellular location">
    <subcellularLocation>
        <location evidence="9">Cell inner membrane</location>
        <topology evidence="9">Single-pass membrane protein</topology>
    </subcellularLocation>
</comment>
<dbReference type="GO" id="GO:0005886">
    <property type="term" value="C:plasma membrane"/>
    <property type="evidence" value="ECO:0007669"/>
    <property type="project" value="UniProtKB-SubCell"/>
</dbReference>
<dbReference type="NCBIfam" id="TIGR02207">
    <property type="entry name" value="lipid_A_htrB"/>
    <property type="match status" value="1"/>
</dbReference>
<dbReference type="AlphaFoldDB" id="A0A1G5PR50"/>
<reference evidence="10 11" key="1">
    <citation type="submission" date="2016-10" db="EMBL/GenBank/DDBJ databases">
        <authorList>
            <person name="de Groot N.N."/>
        </authorList>
    </citation>
    <scope>NUCLEOTIDE SEQUENCE [LARGE SCALE GENOMIC DNA]</scope>
    <source>
        <strain evidence="10 11">HLD2</strain>
    </source>
</reference>
<evidence type="ECO:0000256" key="8">
    <source>
        <dbReference type="ARBA" id="ARBA00023315"/>
    </source>
</evidence>
<dbReference type="OrthoDB" id="9803456at2"/>
<dbReference type="PIRSF" id="PIRSF026649">
    <property type="entry name" value="MsbB"/>
    <property type="match status" value="1"/>
</dbReference>
<keyword evidence="7 9" id="KW-0472">Membrane</keyword>
<dbReference type="EC" id="2.3.1.241" evidence="9"/>
<dbReference type="PANTHER" id="PTHR30606:SF9">
    <property type="entry name" value="LIPID A BIOSYNTHESIS LAUROYLTRANSFERASE"/>
    <property type="match status" value="1"/>
</dbReference>
<keyword evidence="2 9" id="KW-0997">Cell inner membrane</keyword>
<dbReference type="Pfam" id="PF03279">
    <property type="entry name" value="Lip_A_acyltrans"/>
    <property type="match status" value="1"/>
</dbReference>
<evidence type="ECO:0000256" key="7">
    <source>
        <dbReference type="ARBA" id="ARBA00023136"/>
    </source>
</evidence>
<keyword evidence="6 9" id="KW-1133">Transmembrane helix</keyword>
<evidence type="ECO:0000256" key="3">
    <source>
        <dbReference type="ARBA" id="ARBA00022679"/>
    </source>
</evidence>
<evidence type="ECO:0000256" key="6">
    <source>
        <dbReference type="ARBA" id="ARBA00022989"/>
    </source>
</evidence>
<comment type="pathway">
    <text evidence="9">Bacterial outer membrane biogenesis; lipopolysaccharide biosynthesis.</text>
</comment>
<dbReference type="UniPathway" id="UPA00030"/>
<dbReference type="InterPro" id="IPR004960">
    <property type="entry name" value="LipA_acyltrans"/>
</dbReference>
<evidence type="ECO:0000256" key="9">
    <source>
        <dbReference type="HAMAP-Rule" id="MF_01942"/>
    </source>
</evidence>
<keyword evidence="8 9" id="KW-0012">Acyltransferase</keyword>
<keyword evidence="3 9" id="KW-0808">Transferase</keyword>
<comment type="function">
    <text evidence="9">Catalyzes the transfer of an acyl chain from an acyl-[acyl-carrier-protein] (ACP) to a Kdo(2)-lipid IV(A) to form a Kdo(2)-(acyl)-lipid IV(A).</text>
</comment>
<accession>A0A1G5PR50</accession>
<dbReference type="GO" id="GO:0036104">
    <property type="term" value="P:Kdo2-lipid A biosynthetic process"/>
    <property type="evidence" value="ECO:0007669"/>
    <property type="project" value="UniProtKB-UniRule"/>
</dbReference>
<comment type="pathway">
    <text evidence="9">Glycolipid biosynthesis; KDO(2)-lipid A biosynthesis; KDO(2)-lipid A from CMP-3-deoxy-D-manno-octulosonate and lipid IV(A): step 3/4.</text>
</comment>
<gene>
    <name evidence="9" type="primary">lpxL</name>
    <name evidence="10" type="ORF">SAMN03097708_00624</name>
</gene>
<organism evidence="10 11">
    <name type="scientific">Thiohalomonas denitrificans</name>
    <dbReference type="NCBI Taxonomy" id="415747"/>
    <lineage>
        <taxon>Bacteria</taxon>
        <taxon>Pseudomonadati</taxon>
        <taxon>Pseudomonadota</taxon>
        <taxon>Gammaproteobacteria</taxon>
        <taxon>Thiohalomonadales</taxon>
        <taxon>Thiohalomonadaceae</taxon>
        <taxon>Thiohalomonas</taxon>
    </lineage>
</organism>
<name>A0A1G5PR50_9GAMM</name>
<dbReference type="Proteomes" id="UP000199648">
    <property type="component" value="Unassembled WGS sequence"/>
</dbReference>
<protein>
    <recommendedName>
        <fullName evidence="9">Lipid A biosynthesis acyltransferase</fullName>
        <ecNumber evidence="9">2.3.1.241</ecNumber>
    </recommendedName>
    <alternativeName>
        <fullName evidence="9">Kdo(2)-lipid IV(A) acyltransferase</fullName>
    </alternativeName>
</protein>
<keyword evidence="5 9" id="KW-0448">Lipopolysaccharide biosynthesis</keyword>
<keyword evidence="11" id="KW-1185">Reference proteome</keyword>
<evidence type="ECO:0000313" key="11">
    <source>
        <dbReference type="Proteomes" id="UP000199648"/>
    </source>
</evidence>
<sequence length="306" mass="35246">MSDKDFHPIRFLSPRHWPMWLALGFLRSCVALPYRWQVRLGAGLGALLYRLLPSRRRIARTNLELAFPELDGGERERLVRRVFRSGGISIFESGLSWWGDREWLEPLCHIDGLEHLKAAVAQGKGVILLSAHITCLEIGGRLLSFHQPFQVMYKQQRDPLFEAVLKRSRERHYRRAVQRHDVRGMIRGLKDNRVCWYAPDQDFGRKNAVFVPFFGVPTATVTATSRFAAISGAAVVPFFPFRREDGSGYDLTLLPALKDFPSGDDQTDTARISRLIEQQVKKAPDQYLWLHRRFRTLPDSGKRVYS</sequence>
<comment type="catalytic activity">
    <reaction evidence="9">
        <text>an alpha-Kdo-(2-&gt;4)-alpha-Kdo-(2-&gt;6)-lipid IVA + a fatty acyl-[ACP] = an alpha-Kdo-(2-&gt;4)-alpha-Kdo-(2-&gt;6)-(acyl)-lipid IVA + holo-[ACP]</text>
        <dbReference type="Rhea" id="RHEA:69396"/>
        <dbReference type="Rhea" id="RHEA-COMP:9685"/>
        <dbReference type="Rhea" id="RHEA-COMP:14125"/>
        <dbReference type="ChEBI" id="CHEBI:64479"/>
        <dbReference type="ChEBI" id="CHEBI:138651"/>
        <dbReference type="ChEBI" id="CHEBI:176429"/>
        <dbReference type="ChEBI" id="CHEBI:176430"/>
        <dbReference type="EC" id="2.3.1.241"/>
    </reaction>
</comment>
<dbReference type="CDD" id="cd07984">
    <property type="entry name" value="LPLAT_LABLAT-like"/>
    <property type="match status" value="1"/>
</dbReference>
<dbReference type="RefSeq" id="WP_092992528.1">
    <property type="nucleotide sequence ID" value="NZ_FMWD01000002.1"/>
</dbReference>
<dbReference type="HAMAP" id="MF_01942">
    <property type="entry name" value="Lipid_A_LpxL_LpxP"/>
    <property type="match status" value="1"/>
</dbReference>
<evidence type="ECO:0000256" key="4">
    <source>
        <dbReference type="ARBA" id="ARBA00022692"/>
    </source>
</evidence>
<comment type="similarity">
    <text evidence="9">Belongs to the LpxL/LpxM/LpxP family.</text>
</comment>
<dbReference type="GO" id="GO:0009103">
    <property type="term" value="P:lipopolysaccharide biosynthetic process"/>
    <property type="evidence" value="ECO:0007669"/>
    <property type="project" value="UniProtKB-UniRule"/>
</dbReference>
<dbReference type="STRING" id="415747.SAMN03097708_00624"/>
<evidence type="ECO:0000256" key="5">
    <source>
        <dbReference type="ARBA" id="ARBA00022985"/>
    </source>
</evidence>
<dbReference type="GO" id="GO:0008913">
    <property type="term" value="F:Kdo2-lipid IVA acyltransferase activity"/>
    <property type="evidence" value="ECO:0007669"/>
    <property type="project" value="UniProtKB-EC"/>
</dbReference>
<dbReference type="PANTHER" id="PTHR30606">
    <property type="entry name" value="LIPID A BIOSYNTHESIS LAUROYL ACYLTRANSFERASE"/>
    <property type="match status" value="1"/>
</dbReference>